<evidence type="ECO:0000313" key="3">
    <source>
        <dbReference type="EMBL" id="KAF0934166.1"/>
    </source>
</evidence>
<proteinExistence type="inferred from homology"/>
<reference evidence="3 4" key="1">
    <citation type="submission" date="2019-11" db="EMBL/GenBank/DDBJ databases">
        <title>Whole genome sequence of Oryza granulata.</title>
        <authorList>
            <person name="Li W."/>
        </authorList>
    </citation>
    <scope>NUCLEOTIDE SEQUENCE [LARGE SCALE GENOMIC DNA]</scope>
    <source>
        <strain evidence="4">cv. Menghai</strain>
        <tissue evidence="3">Leaf</tissue>
    </source>
</reference>
<sequence length="147" mass="16894">MSFKNAIFQMWGLDKFPKETPLVFYQGGKPIEPPLGIYDGLKIVLESMASYIEREVPSKTLKLWRTQSPRHFHRGEWDHNGSCVFDRLLQEHEIDLWFDPRFGGVNKEARLVIPGEAAANLPCRFPIPIPARPPSTHYLPNPGRRGE</sequence>
<dbReference type="Proteomes" id="UP000479710">
    <property type="component" value="Unassembled WGS sequence"/>
</dbReference>
<dbReference type="InterPro" id="IPR026057">
    <property type="entry name" value="TBL_C"/>
</dbReference>
<name>A0A6G1FB27_9ORYZ</name>
<dbReference type="AlphaFoldDB" id="A0A6G1FB27"/>
<evidence type="ECO:0000256" key="1">
    <source>
        <dbReference type="ARBA" id="ARBA00007727"/>
    </source>
</evidence>
<keyword evidence="4" id="KW-1185">Reference proteome</keyword>
<protein>
    <recommendedName>
        <fullName evidence="2">Trichome birefringence-like C-terminal domain-containing protein</fullName>
    </recommendedName>
</protein>
<organism evidence="3 4">
    <name type="scientific">Oryza meyeriana var. granulata</name>
    <dbReference type="NCBI Taxonomy" id="110450"/>
    <lineage>
        <taxon>Eukaryota</taxon>
        <taxon>Viridiplantae</taxon>
        <taxon>Streptophyta</taxon>
        <taxon>Embryophyta</taxon>
        <taxon>Tracheophyta</taxon>
        <taxon>Spermatophyta</taxon>
        <taxon>Magnoliopsida</taxon>
        <taxon>Liliopsida</taxon>
        <taxon>Poales</taxon>
        <taxon>Poaceae</taxon>
        <taxon>BOP clade</taxon>
        <taxon>Oryzoideae</taxon>
        <taxon>Oryzeae</taxon>
        <taxon>Oryzinae</taxon>
        <taxon>Oryza</taxon>
        <taxon>Oryza meyeriana</taxon>
    </lineage>
</organism>
<dbReference type="Pfam" id="PF13839">
    <property type="entry name" value="PC-Esterase"/>
    <property type="match status" value="1"/>
</dbReference>
<dbReference type="OrthoDB" id="1713585at2759"/>
<evidence type="ECO:0000313" key="4">
    <source>
        <dbReference type="Proteomes" id="UP000479710"/>
    </source>
</evidence>
<accession>A0A6G1FB27</accession>
<dbReference type="GO" id="GO:0016740">
    <property type="term" value="F:transferase activity"/>
    <property type="evidence" value="ECO:0007669"/>
    <property type="project" value="InterPro"/>
</dbReference>
<feature type="domain" description="Trichome birefringence-like C-terminal" evidence="2">
    <location>
        <begin position="9"/>
        <end position="105"/>
    </location>
</feature>
<gene>
    <name evidence="3" type="ORF">E2562_023428</name>
</gene>
<comment type="similarity">
    <text evidence="1">Belongs to the PC-esterase family. TBL subfamily.</text>
</comment>
<evidence type="ECO:0000259" key="2">
    <source>
        <dbReference type="Pfam" id="PF13839"/>
    </source>
</evidence>
<dbReference type="EMBL" id="SPHZ02000001">
    <property type="protein sequence ID" value="KAF0934166.1"/>
    <property type="molecule type" value="Genomic_DNA"/>
</dbReference>
<comment type="caution">
    <text evidence="3">The sequence shown here is derived from an EMBL/GenBank/DDBJ whole genome shotgun (WGS) entry which is preliminary data.</text>
</comment>